<evidence type="ECO:0000313" key="1">
    <source>
        <dbReference type="EMBL" id="MDN4609814.1"/>
    </source>
</evidence>
<organism evidence="1 2">
    <name type="scientific">Arthrobacter burdickii</name>
    <dbReference type="NCBI Taxonomy" id="3035920"/>
    <lineage>
        <taxon>Bacteria</taxon>
        <taxon>Bacillati</taxon>
        <taxon>Actinomycetota</taxon>
        <taxon>Actinomycetes</taxon>
        <taxon>Micrococcales</taxon>
        <taxon>Micrococcaceae</taxon>
        <taxon>Arthrobacter</taxon>
    </lineage>
</organism>
<protein>
    <submittedName>
        <fullName evidence="1">Phosphatase</fullName>
    </submittedName>
</protein>
<dbReference type="Proteomes" id="UP001174209">
    <property type="component" value="Unassembled WGS sequence"/>
</dbReference>
<keyword evidence="2" id="KW-1185">Reference proteome</keyword>
<dbReference type="RefSeq" id="WP_301224515.1">
    <property type="nucleotide sequence ID" value="NZ_JAROCG010000001.1"/>
</dbReference>
<dbReference type="Pfam" id="PF15698">
    <property type="entry name" value="Phosphatase"/>
    <property type="match status" value="1"/>
</dbReference>
<proteinExistence type="predicted"/>
<comment type="caution">
    <text evidence="1">The sequence shown here is derived from an EMBL/GenBank/DDBJ whole genome shotgun (WGS) entry which is preliminary data.</text>
</comment>
<dbReference type="EMBL" id="JAROCG010000001">
    <property type="protein sequence ID" value="MDN4609814.1"/>
    <property type="molecule type" value="Genomic_DNA"/>
</dbReference>
<evidence type="ECO:0000313" key="2">
    <source>
        <dbReference type="Proteomes" id="UP001174209"/>
    </source>
</evidence>
<name>A0ABT8JXL6_9MICC</name>
<accession>A0ABT8JXL6</accession>
<gene>
    <name evidence="1" type="ORF">P5G52_02945</name>
</gene>
<reference evidence="1" key="1">
    <citation type="submission" date="2023-06" db="EMBL/GenBank/DDBJ databases">
        <title>MT1 and MT2 Draft Genomes of Novel Species.</title>
        <authorList>
            <person name="Venkateswaran K."/>
        </authorList>
    </citation>
    <scope>NUCLEOTIDE SEQUENCE</scope>
    <source>
        <strain evidence="1">IIF3SC-B10</strain>
    </source>
</reference>
<sequence>MNPTELAEYLDSVRITGLVATPRQDNLRHMRLFLEGDENLEFGVRRTREWTFDDVFDLMHQRTGTSADRGHTQGQDTIDAGKCVAALDRFADRLGASALRGERILFATGHPAGLLPVHAAFARSAAAAGATVVEVPEGRRFGAGDIRQVFGVLVWHQHGGLMHTHLPEPMRLSLDTLAGEGRAMPDLVVADHGWAGQAASSGFPTIGFADCNDPGLFVSEAQGQVEVAVPLDDNVCPGLYGPLIDYVLERAGLPPVEATAADRSVS</sequence>
<dbReference type="InterPro" id="IPR031423">
    <property type="entry name" value="Phosphatase_SCO2771"/>
</dbReference>